<feature type="compositionally biased region" description="Basic and acidic residues" evidence="8">
    <location>
        <begin position="2026"/>
        <end position="2037"/>
    </location>
</feature>
<dbReference type="FunFam" id="2.60.40.10:FF:000022">
    <property type="entry name" value="Cardiac titin"/>
    <property type="match status" value="1"/>
</dbReference>
<keyword evidence="13" id="KW-1185">Reference proteome</keyword>
<feature type="compositionally biased region" description="Polar residues" evidence="8">
    <location>
        <begin position="732"/>
        <end position="746"/>
    </location>
</feature>
<sequence>MKPHDRGIVVNNNEHMTISRLRRSWSEKDCLIVDFLEYLYGHRDVPGPITSEPVVVDGGKNWLSLSWGKAERRGPAPVIAYRVDAWLLGSDGGARWVELGMTPINAFDAFNLKPGGEYKFQVTPRNRYGWGESVTMTNSVKVSDSDDLPEFTRILPGQLKVLAGTTVKLECEASELLLTRLIFIRTDSKVDVKWYHESTEIDPNESSRCSITRTGAKCCLTIEKVQELDSGRYVCEGGNTIGKASSFARVLVVTDPKIIEADEKLKSRALGDEMEDRPPQFTMRIRDRRVQASYPVRLTCQVTGYPAPEVTWYKDGKEIRQDERHIFWNDESTFHTLEIIHSMLEDSGCYMVTAKNANGSVSCRCILVVDKGIRAYIAPEFLCGLDPSYNVKLGGDLRMTAQIEAYPSVGIVWHRDGIRLRPSRRAVMILNHDGTVELSLAKVTARDAGVYCCTATNEVGCAETSTRVVIIGTEVQNDEVSVEGVPTVTIAQTPDIPYSKEPLFVTKPLSTEAIEGDTVIISCEVVGDPKPEVMWLRDFLKPDYYRDAAHFRLVGEGPQYRLEIPYAKLDFTGTYSVIARNCHGEAKAVISLQIYAKGQGKEEKMKKSGVTHGKVLTLPVITRELRDLRCCDGDAVTLECKVHATPEAPLVRWERGGKILQMGDDFSAEFDGETARLSIQQVFPEDEGEYTCVAYNDLGKAFTSACLVVDVPEGKENVLSQRLTRPTGLLSAGSTPRSTPRSTPIRSLSPAVSHGRELRSPQLLPRSRSTSRRPKISPPKFYAVPHNRVVEEGDTVRFQCAVVGHPTPWVKWDKNGIVVTPTARISIKERDDVKILEIVEVTQEDAGLYRVAVENDYGRIEASARLEVINRQLLGPLARRIRTRSASPRTYPSFGRSLLDTTSRLNERLELDCRIRGTPSPTPTWFKNGQPLERSSRIQRCFDGKTAKVEISKVKASDEGVYTCVATNVLGSTKNTCQVTVLDPHDPSTSDRDPPRFLQSLPQDSIVMEGHCYELQTRLAGTPPFSVVWLKDGREIPDNDNYKYVIYGDGGAALRLFNVCPQDAGEYGCLVRNNFGEASCNGLFAVQDYKGVPKLAPQFTKTPLSVITSKGETACFCARVQCGKPMEITWTINGKDVRDISRCKVEKDDNVSILRIHEVQPRDVGEIRCTASVTGKGPSISCTAELRFDRAVHNFEESVPTETRDEKPPKPTTFTRNNSLRKTARDVPFLSPRNQRYESPLRTRSSSLPLKSAPSPKQSPLPARKNIPSSPLLDPRKTVASKTNKRKDLRPKKLERKVTQRVVRKSSDRNISSSSDEEDIPRGTLFQDNCNKHDDTPIICAECTPEVIEEPSTPTMTKDEIVTKEEKVIGLSEEFIAAGIVKVPADVTVFRGNRVVLRVTYRGRPEPRVKWLRAGRELAPNKKTAITYGGGVSCLISDDVTADNAGKYEVSVENELGKDRRCFSVAVEGPPDPPAGIPSVCCSTGTASINWRSSPYDGGCTVTGYTVEMNRAGENSWMTIAESCLSLSLTLPAAGTYTVIPGERYRFRVRSENIHGVSEPGDESEFVRIPKEGETFLHDDEKGGNLFKEFEPPFEARIVEMEDGQLFNDKYEVLEELGKGRYGTVRRVIEKCSDTSFAAKFVRTIKTKDREQVREEIRIMNVLRHPKLLLLAAAYESPREIVMVTEYISGGELFERVVADDFTLTERDSILFMRQICEGVEYMHKNKVVHLDLKPENIMCRTRTSHQIKLIDFGLAQTLKPDTPIRVLFGTPEFIPPEIISYEPIGTESDMWSVGVICYVLLTGLSPFMGDNDAETFANIIRADYDLEDEAFDAISNDAKDFITGLLIKRKELRMSARQCLEHSWMAQHAEAMSRIALPTEKLKKFIVRRKWQKTGNAIRALGRMAILSANSRRSPTATAESSPTSEPSNPIVSPRTIDSDEKTEVQAELHSERLFPMERIEEETEIVTECQIEQRILITEEILTSIEEKNLINFESDLKFSRNLAQDENAETSTIDEETLSSETISKEDPTWPIDEKEVKEEMMTEIEKELKERTDQESSVNSQKSRRVFRGDSRDSGIGDCISNLSSSSQQVNELGISSIKEEDTDNENNNGNVKSVLQKVEQFESRRTSMEEVGEITTGNGEDPKRNTKENVEVATLSGVTKASREINRQHEVPNDIEDPRVLIGRIRSKFVPTGNVSRTAKLFEKEAAASKSSTNVQQVSQREYPAVTVAAGKPHNERIQKAFAFWNK</sequence>
<evidence type="ECO:0000256" key="1">
    <source>
        <dbReference type="ARBA" id="ARBA00006692"/>
    </source>
</evidence>
<feature type="domain" description="Ig-like" evidence="10">
    <location>
        <begin position="1345"/>
        <end position="1464"/>
    </location>
</feature>
<dbReference type="PANTHER" id="PTHR47633">
    <property type="entry name" value="IMMUNOGLOBULIN"/>
    <property type="match status" value="1"/>
</dbReference>
<feature type="compositionally biased region" description="Acidic residues" evidence="8">
    <location>
        <begin position="2009"/>
        <end position="2021"/>
    </location>
</feature>
<keyword evidence="12" id="KW-0418">Kinase</keyword>
<evidence type="ECO:0000256" key="3">
    <source>
        <dbReference type="ARBA" id="ARBA00022741"/>
    </source>
</evidence>
<dbReference type="CDD" id="cd00096">
    <property type="entry name" value="Ig"/>
    <property type="match status" value="1"/>
</dbReference>
<feature type="domain" description="Ig-like" evidence="10">
    <location>
        <begin position="502"/>
        <end position="595"/>
    </location>
</feature>
<dbReference type="Gene3D" id="1.10.510.10">
    <property type="entry name" value="Transferase(Phosphotransferase) domain 1"/>
    <property type="match status" value="1"/>
</dbReference>
<dbReference type="GO" id="GO:0004672">
    <property type="term" value="F:protein kinase activity"/>
    <property type="evidence" value="ECO:0007669"/>
    <property type="project" value="InterPro"/>
</dbReference>
<gene>
    <name evidence="12" type="ORF">WH47_11612</name>
</gene>
<keyword evidence="6" id="KW-0393">Immunoglobulin domain</keyword>
<dbReference type="SUPFAM" id="SSF56112">
    <property type="entry name" value="Protein kinase-like (PK-like)"/>
    <property type="match status" value="1"/>
</dbReference>
<dbReference type="InterPro" id="IPR011009">
    <property type="entry name" value="Kinase-like_dom_sf"/>
</dbReference>
<dbReference type="InterPro" id="IPR036116">
    <property type="entry name" value="FN3_sf"/>
</dbReference>
<feature type="compositionally biased region" description="Low complexity" evidence="8">
    <location>
        <begin position="1915"/>
        <end position="1929"/>
    </location>
</feature>
<dbReference type="CDD" id="cd14103">
    <property type="entry name" value="STKc_MLCK"/>
    <property type="match status" value="1"/>
</dbReference>
<feature type="domain" description="Fibronectin type-III" evidence="11">
    <location>
        <begin position="45"/>
        <end position="145"/>
    </location>
</feature>
<dbReference type="PROSITE" id="PS50011">
    <property type="entry name" value="PROTEIN_KINASE_DOM"/>
    <property type="match status" value="1"/>
</dbReference>
<feature type="domain" description="Fibronectin type-III" evidence="11">
    <location>
        <begin position="1470"/>
        <end position="1572"/>
    </location>
</feature>
<dbReference type="SMART" id="SM00220">
    <property type="entry name" value="S_TKc"/>
    <property type="match status" value="1"/>
</dbReference>
<dbReference type="InterPro" id="IPR003598">
    <property type="entry name" value="Ig_sub2"/>
</dbReference>
<dbReference type="GO" id="GO:0009653">
    <property type="term" value="P:anatomical structure morphogenesis"/>
    <property type="evidence" value="ECO:0007669"/>
    <property type="project" value="UniProtKB-ARBA"/>
</dbReference>
<dbReference type="OrthoDB" id="6070751at2759"/>
<keyword evidence="4 7" id="KW-0067">ATP-binding</keyword>
<dbReference type="InterPro" id="IPR017441">
    <property type="entry name" value="Protein_kinase_ATP_BS"/>
</dbReference>
<evidence type="ECO:0000259" key="11">
    <source>
        <dbReference type="PROSITE" id="PS50853"/>
    </source>
</evidence>
<evidence type="ECO:0000313" key="12">
    <source>
        <dbReference type="EMBL" id="KOC67433.1"/>
    </source>
</evidence>
<dbReference type="GO" id="GO:0005524">
    <property type="term" value="F:ATP binding"/>
    <property type="evidence" value="ECO:0007669"/>
    <property type="project" value="UniProtKB-UniRule"/>
</dbReference>
<organism evidence="12 13">
    <name type="scientific">Habropoda laboriosa</name>
    <dbReference type="NCBI Taxonomy" id="597456"/>
    <lineage>
        <taxon>Eukaryota</taxon>
        <taxon>Metazoa</taxon>
        <taxon>Ecdysozoa</taxon>
        <taxon>Arthropoda</taxon>
        <taxon>Hexapoda</taxon>
        <taxon>Insecta</taxon>
        <taxon>Pterygota</taxon>
        <taxon>Neoptera</taxon>
        <taxon>Endopterygota</taxon>
        <taxon>Hymenoptera</taxon>
        <taxon>Apocrita</taxon>
        <taxon>Aculeata</taxon>
        <taxon>Apoidea</taxon>
        <taxon>Anthophila</taxon>
        <taxon>Apidae</taxon>
        <taxon>Habropoda</taxon>
    </lineage>
</organism>
<dbReference type="STRING" id="597456.A0A0L7R9B2"/>
<feature type="compositionally biased region" description="Polar residues" evidence="8">
    <location>
        <begin position="1212"/>
        <end position="1221"/>
    </location>
</feature>
<feature type="region of interest" description="Disordered" evidence="8">
    <location>
        <begin position="2128"/>
        <end position="2150"/>
    </location>
</feature>
<dbReference type="PANTHER" id="PTHR47633:SF7">
    <property type="entry name" value="TITIN HOMOLOG"/>
    <property type="match status" value="1"/>
</dbReference>
<evidence type="ECO:0000259" key="9">
    <source>
        <dbReference type="PROSITE" id="PS50011"/>
    </source>
</evidence>
<accession>A0A0L7R9B2</accession>
<evidence type="ECO:0000259" key="10">
    <source>
        <dbReference type="PROSITE" id="PS50835"/>
    </source>
</evidence>
<comment type="similarity">
    <text evidence="1">Belongs to the protein kinase superfamily. CAMK Ser/Thr protein kinase family.</text>
</comment>
<keyword evidence="5" id="KW-1015">Disulfide bond</keyword>
<feature type="compositionally biased region" description="Basic residues" evidence="8">
    <location>
        <begin position="1283"/>
        <end position="1295"/>
    </location>
</feature>
<feature type="domain" description="Ig-like" evidence="10">
    <location>
        <begin position="995"/>
        <end position="1074"/>
    </location>
</feature>
<dbReference type="InterPro" id="IPR013783">
    <property type="entry name" value="Ig-like_fold"/>
</dbReference>
<dbReference type="SUPFAM" id="SSF48726">
    <property type="entry name" value="Immunoglobulin"/>
    <property type="match status" value="10"/>
</dbReference>
<dbReference type="Gene3D" id="3.30.200.20">
    <property type="entry name" value="Phosphorylase Kinase, domain 1"/>
    <property type="match status" value="1"/>
</dbReference>
<feature type="domain" description="Ig-like" evidence="10">
    <location>
        <begin position="892"/>
        <end position="980"/>
    </location>
</feature>
<feature type="region of interest" description="Disordered" evidence="8">
    <location>
        <begin position="1912"/>
        <end position="1941"/>
    </location>
</feature>
<dbReference type="InterPro" id="IPR008271">
    <property type="entry name" value="Ser/Thr_kinase_AS"/>
</dbReference>
<keyword evidence="3 7" id="KW-0547">Nucleotide-binding</keyword>
<feature type="domain" description="Ig-like" evidence="10">
    <location>
        <begin position="149"/>
        <end position="254"/>
    </location>
</feature>
<dbReference type="FunFam" id="2.60.40.10:FF:000612">
    <property type="entry name" value="palladin isoform X1"/>
    <property type="match status" value="2"/>
</dbReference>
<dbReference type="Pfam" id="PF00069">
    <property type="entry name" value="Pkinase"/>
    <property type="match status" value="1"/>
</dbReference>
<feature type="domain" description="Ig-like" evidence="10">
    <location>
        <begin position="619"/>
        <end position="703"/>
    </location>
</feature>
<keyword evidence="12" id="KW-0808">Transferase</keyword>
<dbReference type="PROSITE" id="PS00108">
    <property type="entry name" value="PROTEIN_KINASE_ST"/>
    <property type="match status" value="1"/>
</dbReference>
<feature type="compositionally biased region" description="Basic and acidic residues" evidence="8">
    <location>
        <begin position="1197"/>
        <end position="1209"/>
    </location>
</feature>
<feature type="region of interest" description="Disordered" evidence="8">
    <location>
        <begin position="2009"/>
        <end position="2037"/>
    </location>
</feature>
<dbReference type="Pfam" id="PF07679">
    <property type="entry name" value="I-set"/>
    <property type="match status" value="10"/>
</dbReference>
<evidence type="ECO:0000256" key="2">
    <source>
        <dbReference type="ARBA" id="ARBA00022737"/>
    </source>
</evidence>
<proteinExistence type="inferred from homology"/>
<dbReference type="GO" id="GO:0030154">
    <property type="term" value="P:cell differentiation"/>
    <property type="evidence" value="ECO:0007669"/>
    <property type="project" value="UniProtKB-ARBA"/>
</dbReference>
<feature type="region of interest" description="Disordered" evidence="8">
    <location>
        <begin position="2052"/>
        <end position="2096"/>
    </location>
</feature>
<dbReference type="FunFam" id="2.60.40.10:FF:001053">
    <property type="entry name" value="Uncharacterized protein, isoform D"/>
    <property type="match status" value="1"/>
</dbReference>
<dbReference type="FunFam" id="1.10.510.10:FF:000175">
    <property type="entry name" value="Myosin light chain kinase, smooth muscle"/>
    <property type="match status" value="1"/>
</dbReference>
<evidence type="ECO:0000256" key="4">
    <source>
        <dbReference type="ARBA" id="ARBA00022840"/>
    </source>
</evidence>
<dbReference type="PROSITE" id="PS50835">
    <property type="entry name" value="IG_LIKE"/>
    <property type="match status" value="10"/>
</dbReference>
<feature type="compositionally biased region" description="Polar residues" evidence="8">
    <location>
        <begin position="2085"/>
        <end position="2095"/>
    </location>
</feature>
<feature type="domain" description="Ig-like" evidence="10">
    <location>
        <begin position="779"/>
        <end position="867"/>
    </location>
</feature>
<protein>
    <submittedName>
        <fullName evidence="12">Myosin light chain kinase, smooth muscle</fullName>
    </submittedName>
</protein>
<feature type="domain" description="Ig-like" evidence="10">
    <location>
        <begin position="279"/>
        <end position="362"/>
    </location>
</feature>
<dbReference type="FunFam" id="2.60.40.10:FF:000069">
    <property type="entry name" value="Alpha-protein kinase 3"/>
    <property type="match status" value="1"/>
</dbReference>
<evidence type="ECO:0000256" key="7">
    <source>
        <dbReference type="PROSITE-ProRule" id="PRU10141"/>
    </source>
</evidence>
<dbReference type="SMART" id="SM00409">
    <property type="entry name" value="IG"/>
    <property type="match status" value="10"/>
</dbReference>
<dbReference type="PROSITE" id="PS00107">
    <property type="entry name" value="PROTEIN_KINASE_ATP"/>
    <property type="match status" value="1"/>
</dbReference>
<dbReference type="CDD" id="cd00063">
    <property type="entry name" value="FN3"/>
    <property type="match status" value="2"/>
</dbReference>
<dbReference type="Proteomes" id="UP000053825">
    <property type="component" value="Unassembled WGS sequence"/>
</dbReference>
<keyword evidence="2" id="KW-0677">Repeat</keyword>
<dbReference type="Gene3D" id="2.60.40.10">
    <property type="entry name" value="Immunoglobulins"/>
    <property type="match status" value="12"/>
</dbReference>
<feature type="domain" description="Ig-like" evidence="10">
    <location>
        <begin position="379"/>
        <end position="469"/>
    </location>
</feature>
<evidence type="ECO:0000313" key="13">
    <source>
        <dbReference type="Proteomes" id="UP000053825"/>
    </source>
</evidence>
<dbReference type="InterPro" id="IPR003599">
    <property type="entry name" value="Ig_sub"/>
</dbReference>
<feature type="region of interest" description="Disordered" evidence="8">
    <location>
        <begin position="1197"/>
        <end position="1328"/>
    </location>
</feature>
<dbReference type="EMBL" id="KQ414627">
    <property type="protein sequence ID" value="KOC67433.1"/>
    <property type="molecule type" value="Genomic_DNA"/>
</dbReference>
<feature type="domain" description="Protein kinase" evidence="9">
    <location>
        <begin position="1611"/>
        <end position="1866"/>
    </location>
</feature>
<reference evidence="12 13" key="1">
    <citation type="submission" date="2015-07" db="EMBL/GenBank/DDBJ databases">
        <title>The genome of Habropoda laboriosa.</title>
        <authorList>
            <person name="Pan H."/>
            <person name="Kapheim K."/>
        </authorList>
    </citation>
    <scope>NUCLEOTIDE SEQUENCE [LARGE SCALE GENOMIC DNA]</scope>
    <source>
        <strain evidence="12">0110345459</strain>
    </source>
</reference>
<dbReference type="SUPFAM" id="SSF49265">
    <property type="entry name" value="Fibronectin type III"/>
    <property type="match status" value="1"/>
</dbReference>
<dbReference type="InterPro" id="IPR003961">
    <property type="entry name" value="FN3_dom"/>
</dbReference>
<dbReference type="SMART" id="SM00408">
    <property type="entry name" value="IGc2"/>
    <property type="match status" value="9"/>
</dbReference>
<feature type="binding site" evidence="7">
    <location>
        <position position="1640"/>
    </location>
    <ligand>
        <name>ATP</name>
        <dbReference type="ChEBI" id="CHEBI:30616"/>
    </ligand>
</feature>
<dbReference type="InterPro" id="IPR007110">
    <property type="entry name" value="Ig-like_dom"/>
</dbReference>
<dbReference type="InterPro" id="IPR036179">
    <property type="entry name" value="Ig-like_dom_sf"/>
</dbReference>
<feature type="region of interest" description="Disordered" evidence="8">
    <location>
        <begin position="720"/>
        <end position="780"/>
    </location>
</feature>
<evidence type="ECO:0000256" key="6">
    <source>
        <dbReference type="ARBA" id="ARBA00023319"/>
    </source>
</evidence>
<dbReference type="FunFam" id="2.60.40.10:FF:001452">
    <property type="entry name" value="Uncharacterized protein, isoform F"/>
    <property type="match status" value="1"/>
</dbReference>
<dbReference type="FunFam" id="2.60.40.10:FF:000032">
    <property type="entry name" value="palladin isoform X1"/>
    <property type="match status" value="1"/>
</dbReference>
<dbReference type="PROSITE" id="PS50853">
    <property type="entry name" value="FN3"/>
    <property type="match status" value="2"/>
</dbReference>
<evidence type="ECO:0000256" key="8">
    <source>
        <dbReference type="SAM" id="MobiDB-lite"/>
    </source>
</evidence>
<dbReference type="InterPro" id="IPR013098">
    <property type="entry name" value="Ig_I-set"/>
</dbReference>
<dbReference type="SMART" id="SM00060">
    <property type="entry name" value="FN3"/>
    <property type="match status" value="2"/>
</dbReference>
<feature type="compositionally biased region" description="Low complexity" evidence="8">
    <location>
        <begin position="1242"/>
        <end position="1263"/>
    </location>
</feature>
<evidence type="ECO:0000256" key="5">
    <source>
        <dbReference type="ARBA" id="ARBA00023157"/>
    </source>
</evidence>
<name>A0A0L7R9B2_9HYME</name>
<dbReference type="InterPro" id="IPR000719">
    <property type="entry name" value="Prot_kinase_dom"/>
</dbReference>
<feature type="domain" description="Ig-like" evidence="10">
    <location>
        <begin position="1097"/>
        <end position="1181"/>
    </location>
</feature>